<proteinExistence type="predicted"/>
<protein>
    <submittedName>
        <fullName evidence="1">MFS transporter</fullName>
    </submittedName>
    <submittedName>
        <fullName evidence="1">O-antigen ligase like membrane protein</fullName>
    </submittedName>
</protein>
<name>A0AAN0K9U7_9GAMM</name>
<sequence>MITYEVQTSESKVAIWVHASDGSTVGRFGKMGIDIHNTVTEQLAGKPECRLCTHGHVSETEWTLFREKALEFWGVNIPKDAIDPKTLKNSEQQIQVMVEKLFDQLTQADINYTDENGITELSDWDEMLECEVKHFNINNDTQFDAREMRIQYIEKQESKLSY</sequence>
<organism evidence="1 2">
    <name type="scientific">Pectobacterium araliae</name>
    <dbReference type="NCBI Taxonomy" id="3073862"/>
    <lineage>
        <taxon>Bacteria</taxon>
        <taxon>Pseudomonadati</taxon>
        <taxon>Pseudomonadota</taxon>
        <taxon>Gammaproteobacteria</taxon>
        <taxon>Enterobacterales</taxon>
        <taxon>Pectobacteriaceae</taxon>
        <taxon>Pectobacterium</taxon>
    </lineage>
</organism>
<keyword evidence="2" id="KW-1185">Reference proteome</keyword>
<reference evidence="2" key="1">
    <citation type="journal article" date="2024" name="Int. J. Syst. Evol. Microbiol.">
        <title>Pectobacterium araliae sp. nov., a pathogen causing bacterial soft rot of Japanese angelica tree in Japan.</title>
        <authorList>
            <person name="Sawada H."/>
            <person name="Someya N."/>
            <person name="Morohoshi T."/>
            <person name="Ono M."/>
            <person name="Satou M."/>
        </authorList>
    </citation>
    <scope>NUCLEOTIDE SEQUENCE [LARGE SCALE GENOMIC DNA]</scope>
    <source>
        <strain evidence="2">MAFF 302110</strain>
    </source>
</reference>
<dbReference type="GO" id="GO:0005886">
    <property type="term" value="C:plasma membrane"/>
    <property type="evidence" value="ECO:0007669"/>
    <property type="project" value="UniProtKB-SubCell"/>
</dbReference>
<evidence type="ECO:0000313" key="1">
    <source>
        <dbReference type="EMBL" id="BES84299.1"/>
    </source>
</evidence>
<dbReference type="AlphaFoldDB" id="A0AAN0K9U7"/>
<evidence type="ECO:0000313" key="2">
    <source>
        <dbReference type="Proteomes" id="UP001377830"/>
    </source>
</evidence>
<dbReference type="GO" id="GO:0022857">
    <property type="term" value="F:transmembrane transporter activity"/>
    <property type="evidence" value="ECO:0007669"/>
    <property type="project" value="InterPro"/>
</dbReference>
<dbReference type="EMBL" id="AP028908">
    <property type="protein sequence ID" value="BES84299.1"/>
    <property type="molecule type" value="Genomic_DNA"/>
</dbReference>
<accession>A0AAN0K9U7</accession>
<gene>
    <name evidence="1" type="ORF">PEC302110_13960</name>
</gene>
<dbReference type="KEGG" id="parl:PEC302110_13960"/>
<dbReference type="Proteomes" id="UP001377830">
    <property type="component" value="Chromosome"/>
</dbReference>